<keyword evidence="1" id="KW-0808">Transferase</keyword>
<dbReference type="InterPro" id="IPR012337">
    <property type="entry name" value="RNaseH-like_sf"/>
</dbReference>
<evidence type="ECO:0000256" key="4">
    <source>
        <dbReference type="ARBA" id="ARBA00022759"/>
    </source>
</evidence>
<dbReference type="Gene3D" id="1.10.340.70">
    <property type="match status" value="1"/>
</dbReference>
<keyword evidence="4" id="KW-0255">Endonuclease</keyword>
<dbReference type="InterPro" id="IPR036397">
    <property type="entry name" value="RNaseH_sf"/>
</dbReference>
<keyword evidence="2" id="KW-0548">Nucleotidyltransferase</keyword>
<keyword evidence="5" id="KW-0378">Hydrolase</keyword>
<dbReference type="Pfam" id="PF17921">
    <property type="entry name" value="Integrase_H2C2"/>
    <property type="match status" value="1"/>
</dbReference>
<dbReference type="InterPro" id="IPR001584">
    <property type="entry name" value="Integrase_cat-core"/>
</dbReference>
<gene>
    <name evidence="9" type="primary">LOC106754835</name>
</gene>
<evidence type="ECO:0000256" key="1">
    <source>
        <dbReference type="ARBA" id="ARBA00022679"/>
    </source>
</evidence>
<reference evidence="9" key="1">
    <citation type="submission" date="2025-08" db="UniProtKB">
        <authorList>
            <consortium name="RefSeq"/>
        </authorList>
    </citation>
    <scope>IDENTIFICATION</scope>
    <source>
        <tissue evidence="9">Leaf</tissue>
    </source>
</reference>
<dbReference type="InterPro" id="IPR043128">
    <property type="entry name" value="Rev_trsase/Diguanyl_cyclase"/>
</dbReference>
<dbReference type="PANTHER" id="PTHR48475:SF2">
    <property type="entry name" value="RIBONUCLEASE H"/>
    <property type="match status" value="1"/>
</dbReference>
<sequence>MVIRSHTHQQHLKDLEEVFQQLRHYNMRLNPNKCTFGLSAGKFLGFMLTHRGIEANPDKCRAILEMQSPTKLKDVQCSVGRLTALSRFIPRLSDHIKPILKNMKKDVPRHWDNDCEEAFSKVKGILTSPPIMARPTEGFDLAASSHSISAALIQEHPDFKLIYFISRTLQGPEERYSHVEQVALALLTAARRLRPYFHSHQVVIRTNHPIAKILRKPDLAGRIVAWAIELSEFGLQYEPQGSVKGQHLADFIAEAYHPEEPNIWHLNVDGSSDKRGGGADIVLEGSGNLLVEQAIRFNFQLSNNQAEYEALVSGLLLSKELEVNHLECKMDSQLVVGQLNGTFQVKDNHLLRYYHKVNDLIKSFTSFSVTHIPRSQNSRADLLSKLTHSREKSQLSSVIKTTLHKPLLEACAANVTTPRTDWRQDIIQLMIHQEQGGRLNILDFKRIARYMLVGDDLYRRGYTTPLLKCLSEEEAKYVMQELHQGICGSHSGKRMMKAKVLRAGFYWPSMEQDCATFVQKCISCQSHGHNLRIPPSELHEIISPWPFAQWGMDIVGPVPLGKAQCKYLLVAVDYFTKWIEAEALAVISAQKVQSFIWRLICRFGLPHKIITDNGWQFVERKLEDFLKGLGIKHVTSSVEHPQTNRQAESANKAIISELKKRLGRAKGLWVEELLEVLWAYRCTPHGSTGETPFNLTYGTDAMLPVEVGEPTIRRQMQDMSINENLLRVNLDTLPERREVAMIRNTAQKRLLIRRYNTKVKPRSFTTGDLVWRKRGEARKEKTVGKLSDNWEGPFRITGAFERKGHSKYMERHTFKVLL</sequence>
<protein>
    <submittedName>
        <fullName evidence="9">Uncharacterized protein LOC106754835</fullName>
    </submittedName>
</protein>
<evidence type="ECO:0000256" key="2">
    <source>
        <dbReference type="ARBA" id="ARBA00022695"/>
    </source>
</evidence>
<keyword evidence="3" id="KW-0540">Nuclease</keyword>
<name>A0A1S3TF44_VIGRR</name>
<evidence type="ECO:0000256" key="5">
    <source>
        <dbReference type="ARBA" id="ARBA00022801"/>
    </source>
</evidence>
<dbReference type="Gene3D" id="3.30.70.270">
    <property type="match status" value="2"/>
</dbReference>
<dbReference type="InterPro" id="IPR043502">
    <property type="entry name" value="DNA/RNA_pol_sf"/>
</dbReference>
<dbReference type="Pfam" id="PF00665">
    <property type="entry name" value="rve"/>
    <property type="match status" value="1"/>
</dbReference>
<dbReference type="GeneID" id="106754835"/>
<evidence type="ECO:0000256" key="6">
    <source>
        <dbReference type="ARBA" id="ARBA00022918"/>
    </source>
</evidence>
<dbReference type="GO" id="GO:0015074">
    <property type="term" value="P:DNA integration"/>
    <property type="evidence" value="ECO:0007669"/>
    <property type="project" value="InterPro"/>
</dbReference>
<dbReference type="InterPro" id="IPR041373">
    <property type="entry name" value="RT_RNaseH"/>
</dbReference>
<dbReference type="CDD" id="cd09279">
    <property type="entry name" value="RNase_HI_like"/>
    <property type="match status" value="1"/>
</dbReference>
<dbReference type="SUPFAM" id="SSF53098">
    <property type="entry name" value="Ribonuclease H-like"/>
    <property type="match status" value="2"/>
</dbReference>
<dbReference type="Proteomes" id="UP000087766">
    <property type="component" value="Unplaced"/>
</dbReference>
<dbReference type="KEGG" id="vra:106754835"/>
<organism evidence="8 9">
    <name type="scientific">Vigna radiata var. radiata</name>
    <name type="common">Mung bean</name>
    <name type="synonym">Phaseolus aureus</name>
    <dbReference type="NCBI Taxonomy" id="3916"/>
    <lineage>
        <taxon>Eukaryota</taxon>
        <taxon>Viridiplantae</taxon>
        <taxon>Streptophyta</taxon>
        <taxon>Embryophyta</taxon>
        <taxon>Tracheophyta</taxon>
        <taxon>Spermatophyta</taxon>
        <taxon>Magnoliopsida</taxon>
        <taxon>eudicotyledons</taxon>
        <taxon>Gunneridae</taxon>
        <taxon>Pentapetalae</taxon>
        <taxon>rosids</taxon>
        <taxon>fabids</taxon>
        <taxon>Fabales</taxon>
        <taxon>Fabaceae</taxon>
        <taxon>Papilionoideae</taxon>
        <taxon>50 kb inversion clade</taxon>
        <taxon>NPAAA clade</taxon>
        <taxon>indigoferoid/millettioid clade</taxon>
        <taxon>Phaseoleae</taxon>
        <taxon>Vigna</taxon>
    </lineage>
</organism>
<dbReference type="AlphaFoldDB" id="A0A1S3TF44"/>
<dbReference type="InterPro" id="IPR041588">
    <property type="entry name" value="Integrase_H2C2"/>
</dbReference>
<dbReference type="OrthoDB" id="101614at2759"/>
<dbReference type="PROSITE" id="PS50994">
    <property type="entry name" value="INTEGRASE"/>
    <property type="match status" value="1"/>
</dbReference>
<evidence type="ECO:0000256" key="3">
    <source>
        <dbReference type="ARBA" id="ARBA00022722"/>
    </source>
</evidence>
<proteinExistence type="predicted"/>
<dbReference type="Gene3D" id="3.30.420.10">
    <property type="entry name" value="Ribonuclease H-like superfamily/Ribonuclease H"/>
    <property type="match status" value="2"/>
</dbReference>
<dbReference type="PANTHER" id="PTHR48475">
    <property type="entry name" value="RIBONUCLEASE H"/>
    <property type="match status" value="1"/>
</dbReference>
<dbReference type="RefSeq" id="XP_014492388.1">
    <property type="nucleotide sequence ID" value="XM_014636902.1"/>
</dbReference>
<dbReference type="Pfam" id="PF17917">
    <property type="entry name" value="RT_RNaseH"/>
    <property type="match status" value="1"/>
</dbReference>
<evidence type="ECO:0000259" key="7">
    <source>
        <dbReference type="PROSITE" id="PS50994"/>
    </source>
</evidence>
<dbReference type="GO" id="GO:0003676">
    <property type="term" value="F:nucleic acid binding"/>
    <property type="evidence" value="ECO:0007669"/>
    <property type="project" value="InterPro"/>
</dbReference>
<feature type="domain" description="Integrase catalytic" evidence="7">
    <location>
        <begin position="542"/>
        <end position="700"/>
    </location>
</feature>
<dbReference type="GO" id="GO:0003964">
    <property type="term" value="F:RNA-directed DNA polymerase activity"/>
    <property type="evidence" value="ECO:0007669"/>
    <property type="project" value="UniProtKB-KW"/>
</dbReference>
<dbReference type="SUPFAM" id="SSF56672">
    <property type="entry name" value="DNA/RNA polymerases"/>
    <property type="match status" value="1"/>
</dbReference>
<dbReference type="Pfam" id="PF13456">
    <property type="entry name" value="RVT_3"/>
    <property type="match status" value="1"/>
</dbReference>
<evidence type="ECO:0000313" key="9">
    <source>
        <dbReference type="RefSeq" id="XP_014492388.1"/>
    </source>
</evidence>
<evidence type="ECO:0000313" key="8">
    <source>
        <dbReference type="Proteomes" id="UP000087766"/>
    </source>
</evidence>
<keyword evidence="6" id="KW-0695">RNA-directed DNA polymerase</keyword>
<accession>A0A1S3TF44</accession>
<keyword evidence="8" id="KW-1185">Reference proteome</keyword>
<dbReference type="STRING" id="3916.A0A1S3TF44"/>
<dbReference type="GO" id="GO:0004523">
    <property type="term" value="F:RNA-DNA hybrid ribonuclease activity"/>
    <property type="evidence" value="ECO:0007669"/>
    <property type="project" value="InterPro"/>
</dbReference>
<dbReference type="InterPro" id="IPR002156">
    <property type="entry name" value="RNaseH_domain"/>
</dbReference>